<dbReference type="Proteomes" id="UP000324222">
    <property type="component" value="Unassembled WGS sequence"/>
</dbReference>
<evidence type="ECO:0000313" key="2">
    <source>
        <dbReference type="Proteomes" id="UP000324222"/>
    </source>
</evidence>
<organism evidence="1 2">
    <name type="scientific">Portunus trituberculatus</name>
    <name type="common">Swimming crab</name>
    <name type="synonym">Neptunus trituberculatus</name>
    <dbReference type="NCBI Taxonomy" id="210409"/>
    <lineage>
        <taxon>Eukaryota</taxon>
        <taxon>Metazoa</taxon>
        <taxon>Ecdysozoa</taxon>
        <taxon>Arthropoda</taxon>
        <taxon>Crustacea</taxon>
        <taxon>Multicrustacea</taxon>
        <taxon>Malacostraca</taxon>
        <taxon>Eumalacostraca</taxon>
        <taxon>Eucarida</taxon>
        <taxon>Decapoda</taxon>
        <taxon>Pleocyemata</taxon>
        <taxon>Brachyura</taxon>
        <taxon>Eubrachyura</taxon>
        <taxon>Portunoidea</taxon>
        <taxon>Portunidae</taxon>
        <taxon>Portuninae</taxon>
        <taxon>Portunus</taxon>
    </lineage>
</organism>
<evidence type="ECO:0000313" key="1">
    <source>
        <dbReference type="EMBL" id="MPC41218.1"/>
    </source>
</evidence>
<accession>A0A5B7F7X2</accession>
<reference evidence="1 2" key="1">
    <citation type="submission" date="2019-05" db="EMBL/GenBank/DDBJ databases">
        <title>Another draft genome of Portunus trituberculatus and its Hox gene families provides insights of decapod evolution.</title>
        <authorList>
            <person name="Jeong J.-H."/>
            <person name="Song I."/>
            <person name="Kim S."/>
            <person name="Choi T."/>
            <person name="Kim D."/>
            <person name="Ryu S."/>
            <person name="Kim W."/>
        </authorList>
    </citation>
    <scope>NUCLEOTIDE SEQUENCE [LARGE SCALE GENOMIC DNA]</scope>
    <source>
        <tissue evidence="1">Muscle</tissue>
    </source>
</reference>
<dbReference type="EMBL" id="VSRR010004973">
    <property type="protein sequence ID" value="MPC41218.1"/>
    <property type="molecule type" value="Genomic_DNA"/>
</dbReference>
<keyword evidence="2" id="KW-1185">Reference proteome</keyword>
<protein>
    <submittedName>
        <fullName evidence="1">Uncharacterized protein</fullName>
    </submittedName>
</protein>
<proteinExistence type="predicted"/>
<dbReference type="AlphaFoldDB" id="A0A5B7F7X2"/>
<sequence length="159" mass="17657">MGEGHVPVSGIDEVVRAAKKEETSVIRCIMGVLCHEAREAEEDSAEAASHQHFFRRSRRFPSFGLLFRELFPSQVNLPQSQVNLPSEMAGFPTVSSGCVSSILEAFVTKVSEVDAEFHRRILEVREELRGRISDLQDDFCRVNSAPEGVALLACSHLTK</sequence>
<name>A0A5B7F7X2_PORTR</name>
<comment type="caution">
    <text evidence="1">The sequence shown here is derived from an EMBL/GenBank/DDBJ whole genome shotgun (WGS) entry which is preliminary data.</text>
</comment>
<gene>
    <name evidence="1" type="ORF">E2C01_034806</name>
</gene>